<evidence type="ECO:0000256" key="1">
    <source>
        <dbReference type="ARBA" id="ARBA00004167"/>
    </source>
</evidence>
<keyword evidence="3 6" id="KW-1133">Transmembrane helix</keyword>
<evidence type="ECO:0000259" key="7">
    <source>
        <dbReference type="Pfam" id="PF04357"/>
    </source>
</evidence>
<evidence type="ECO:0000256" key="5">
    <source>
        <dbReference type="SAM" id="MobiDB-lite"/>
    </source>
</evidence>
<evidence type="ECO:0000313" key="8">
    <source>
        <dbReference type="EMBL" id="PMS22898.1"/>
    </source>
</evidence>
<feature type="transmembrane region" description="Helical" evidence="6">
    <location>
        <begin position="51"/>
        <end position="74"/>
    </location>
</feature>
<accession>A0A2N7W0G5</accession>
<dbReference type="GO" id="GO:0005886">
    <property type="term" value="C:plasma membrane"/>
    <property type="evidence" value="ECO:0007669"/>
    <property type="project" value="InterPro"/>
</dbReference>
<keyword evidence="2 6" id="KW-0812">Transmembrane</keyword>
<dbReference type="GO" id="GO:0097347">
    <property type="term" value="C:TAM protein secretion complex"/>
    <property type="evidence" value="ECO:0007669"/>
    <property type="project" value="TreeGrafter"/>
</dbReference>
<gene>
    <name evidence="8" type="ORF">C0Z19_16635</name>
</gene>
<dbReference type="Proteomes" id="UP000235347">
    <property type="component" value="Unassembled WGS sequence"/>
</dbReference>
<name>A0A2N7W0G5_9BURK</name>
<feature type="domain" description="Translocation and assembly module TamB C-terminal" evidence="7">
    <location>
        <begin position="1028"/>
        <end position="1371"/>
    </location>
</feature>
<dbReference type="GO" id="GO:0009306">
    <property type="term" value="P:protein secretion"/>
    <property type="evidence" value="ECO:0007669"/>
    <property type="project" value="InterPro"/>
</dbReference>
<dbReference type="PANTHER" id="PTHR36985:SF1">
    <property type="entry name" value="TRANSLOCATION AND ASSEMBLY MODULE SUBUNIT TAMB"/>
    <property type="match status" value="1"/>
</dbReference>
<protein>
    <recommendedName>
        <fullName evidence="7">Translocation and assembly module TamB C-terminal domain-containing protein</fullName>
    </recommendedName>
</protein>
<evidence type="ECO:0000256" key="2">
    <source>
        <dbReference type="ARBA" id="ARBA00022692"/>
    </source>
</evidence>
<comment type="subcellular location">
    <subcellularLocation>
        <location evidence="1">Membrane</location>
        <topology evidence="1">Single-pass membrane protein</topology>
    </subcellularLocation>
</comment>
<evidence type="ECO:0000313" key="9">
    <source>
        <dbReference type="Proteomes" id="UP000235347"/>
    </source>
</evidence>
<reference evidence="8 9" key="1">
    <citation type="submission" date="2018-01" db="EMBL/GenBank/DDBJ databases">
        <title>Whole genome analyses suggest that Burkholderia sensu lato contains two further novel genera in the rhizoxinica-symbiotica group Mycetohabitans gen. nov., and Trinickia gen. nov.: implications for the evolution of diazotrophy and nodulation in the Burkholderiaceae.</title>
        <authorList>
            <person name="Estrada-de los Santos P."/>
            <person name="Palmer M."/>
            <person name="Chavez-Ramirez B."/>
            <person name="Beukes C."/>
            <person name="Steenkamp E.T."/>
            <person name="Hirsch A.M."/>
            <person name="Manyaka P."/>
            <person name="Maluk M."/>
            <person name="Lafos M."/>
            <person name="Crook M."/>
            <person name="Gross E."/>
            <person name="Simon M.F."/>
            <person name="Bueno dos Reis Junior F."/>
            <person name="Poole P.S."/>
            <person name="Venter S.N."/>
            <person name="James E.K."/>
        </authorList>
    </citation>
    <scope>NUCLEOTIDE SEQUENCE [LARGE SCALE GENOMIC DNA]</scope>
    <source>
        <strain evidence="8 9">GP25-8</strain>
    </source>
</reference>
<evidence type="ECO:0000256" key="6">
    <source>
        <dbReference type="SAM" id="Phobius"/>
    </source>
</evidence>
<dbReference type="PANTHER" id="PTHR36985">
    <property type="entry name" value="TRANSLOCATION AND ASSEMBLY MODULE SUBUNIT TAMB"/>
    <property type="match status" value="1"/>
</dbReference>
<evidence type="ECO:0000256" key="3">
    <source>
        <dbReference type="ARBA" id="ARBA00022989"/>
    </source>
</evidence>
<feature type="compositionally biased region" description="Basic and acidic residues" evidence="5">
    <location>
        <begin position="1"/>
        <end position="15"/>
    </location>
</feature>
<keyword evidence="9" id="KW-1185">Reference proteome</keyword>
<evidence type="ECO:0000256" key="4">
    <source>
        <dbReference type="ARBA" id="ARBA00023136"/>
    </source>
</evidence>
<feature type="region of interest" description="Disordered" evidence="5">
    <location>
        <begin position="1"/>
        <end position="45"/>
    </location>
</feature>
<dbReference type="InterPro" id="IPR007452">
    <property type="entry name" value="TamB_C"/>
</dbReference>
<organism evidence="8 9">
    <name type="scientific">Trinickia soli</name>
    <dbReference type="NCBI Taxonomy" id="380675"/>
    <lineage>
        <taxon>Bacteria</taxon>
        <taxon>Pseudomonadati</taxon>
        <taxon>Pseudomonadota</taxon>
        <taxon>Betaproteobacteria</taxon>
        <taxon>Burkholderiales</taxon>
        <taxon>Burkholderiaceae</taxon>
        <taxon>Trinickia</taxon>
    </lineage>
</organism>
<dbReference type="EMBL" id="PNYB01000013">
    <property type="protein sequence ID" value="PMS22898.1"/>
    <property type="molecule type" value="Genomic_DNA"/>
</dbReference>
<comment type="caution">
    <text evidence="8">The sequence shown here is derived from an EMBL/GenBank/DDBJ whole genome shotgun (WGS) entry which is preliminary data.</text>
</comment>
<keyword evidence="4 6" id="KW-0472">Membrane</keyword>
<proteinExistence type="predicted"/>
<dbReference type="RefSeq" id="WP_102610930.1">
    <property type="nucleotide sequence ID" value="NZ_CADIKD010000009.1"/>
</dbReference>
<dbReference type="Pfam" id="PF04357">
    <property type="entry name" value="TamB"/>
    <property type="match status" value="1"/>
</dbReference>
<sequence length="1378" mass="143618">MTHDSPPPPHDEAPDSARAGAGADAGGAGAPGAPQEPEPRASRRRHRARRALAWAAFGVALFVVFIGAALYGALATEPGTRTLWRSAVALTGGRLTGVFEGGTLARGVTLADVRWRERAGPAGAPPTDIRIDRLSGRWELTRSPWRLTVESLHIGTIDAHFAPSASSAPMQLPRDLRSPIELDLRAVTVDKLLVRGAASTTEIDRLRIRGRSDGRHHALSIDGLDTAYGTLSAQLALDGLRPFPLTGGLSASGMLAGAPAQVQAKLSGSLEALTSDVVANGMKLTGRAHVEAMPFAAVPLKRATIAFDHVDPRVLSAGAPQGDLSLNAVLAPVPGAGPLVVTGPVSIVNAAPGPLSEHRLPLVEARADVYLDARAQRLDNLRLRLIHDATLTGSGRFSQGHGRFDLTANGVDVATFTPYLRPTSFSGPIALTLDRATQSISLDLTDARAGLRARAHVALERARIAFEQVRIDAGDGRLELKGALGRDERRRYDLSATLTNFDPRLVVAQDLPTVRAPAAKAKSTGPGAATATATARAKQARARAVNAGHPVQARVTGRFSAAGALAPSLSTKLRFELGDSMYDGFPLTGGGTIELAGTRLLPSNATLSIAGNDVELHGSFGGAGDRLRFHVDAPRLDRLGLGVAGAVLADGDLTGSLTHPEVTLSYNAHDVVIGTTRIGAATGNARIRDGAAGALELSTAARDVQAGPVALSTLTAHVSGTRAKHAFDAQARGAVNGRAVDMALAGTGGVTETRDGLRWDGSLARLSNRGLPALELQAPLALSAARERVTLGPTRVVIEGATLDLKSFVYDHGAVSSAGSASNVSVARAIAIRQTLTGTPSKLSSDLILGADWNFSLGRTASGYARIERVSGDATLSTGYGASALGITALSARADFEGGRRLTVSAHAAASRIGTFDANVGAALSAAPERAGLLGLAPDAPLAGKLAFDVPQLKTTGGLFGPSYVLDGHLALNLVLAGTRAKPTVSGALVGDGLSVTLVDQGVQLKEGIVRVALTENLVDLQRVEFHGGDGTLRATGRIRLDRAEPDLTARIVADKLQLLAAPDRHLSLSGSATMANGGPDGGLDIDGRFRVDHALFDLPEQPAPRLSDDVVIVRDHSIVRGAPPRPTESTNKPVGPFAPRASVDIDLGNDFRFRGQGADLGLRGTVTALSAPNQPLRAIGNVGVTEGSTYTSFGRKLAIENGYFTFNGPVANPGINILAMRRNQEVEAGVQVTGTVRAPVVKLVSQPNVADNEKLSWLLFGHGTDQGNNLGQQSSMTTALALLGSATGKRVAQTIGLDEFSVGRSEVGLTDSQVVMLSKAINERLVLGYEQGLQSASNAFKATVNLSRFWSIALYTGTFQGVDINFTRRFDGWHGRH</sequence>